<evidence type="ECO:0000313" key="3">
    <source>
        <dbReference type="Proteomes" id="UP000887159"/>
    </source>
</evidence>
<reference evidence="2" key="1">
    <citation type="submission" date="2020-08" db="EMBL/GenBank/DDBJ databases">
        <title>Multicomponent nature underlies the extraordinary mechanical properties of spider dragline silk.</title>
        <authorList>
            <person name="Kono N."/>
            <person name="Nakamura H."/>
            <person name="Mori M."/>
            <person name="Yoshida Y."/>
            <person name="Ohtoshi R."/>
            <person name="Malay A.D."/>
            <person name="Moran D.A.P."/>
            <person name="Tomita M."/>
            <person name="Numata K."/>
            <person name="Arakawa K."/>
        </authorList>
    </citation>
    <scope>NUCLEOTIDE SEQUENCE</scope>
</reference>
<dbReference type="CDD" id="cd09276">
    <property type="entry name" value="Rnase_HI_RT_non_LTR"/>
    <property type="match status" value="1"/>
</dbReference>
<evidence type="ECO:0000313" key="2">
    <source>
        <dbReference type="EMBL" id="GFY20363.1"/>
    </source>
</evidence>
<dbReference type="InterPro" id="IPR036397">
    <property type="entry name" value="RNaseH_sf"/>
</dbReference>
<dbReference type="AlphaFoldDB" id="A0A8X6VS01"/>
<dbReference type="Proteomes" id="UP000887159">
    <property type="component" value="Unassembled WGS sequence"/>
</dbReference>
<dbReference type="InterPro" id="IPR012337">
    <property type="entry name" value="RNaseH-like_sf"/>
</dbReference>
<comment type="caution">
    <text evidence="2">The sequence shown here is derived from an EMBL/GenBank/DDBJ whole genome shotgun (WGS) entry which is preliminary data.</text>
</comment>
<accession>A0A8X6VS01</accession>
<dbReference type="GO" id="GO:0004523">
    <property type="term" value="F:RNA-DNA hybrid ribonuclease activity"/>
    <property type="evidence" value="ECO:0007669"/>
    <property type="project" value="InterPro"/>
</dbReference>
<sequence length="296" mass="33671">MQSTALQLLLDLENYVVRWTNTLRIDGGKRVGKDEMCSASQGFRLSDFPRSSLSGCDVSVDCSTRRNRNPTSKFLRSWSSHQRLKRGSTFRHVVASSIEHHSLSQIIDPSENLDGVYVHVDLSIQVSKQKELPCYLKQLSLERINIFPKDAVHMYTDGSKLRSECSGSGIYIIFRDQEIEIKRKNPDSGSVFRSELVAIREGLNSIESLPQLHDIWIFSNSRINIQYLANWHNVRDRRGTDILKILKRLSLSRQIHFQWIPSHVNIAGNEIAYSLARAGAGKTTTPAAPLTYLELF</sequence>
<feature type="domain" description="RNase H type-1" evidence="1">
    <location>
        <begin position="148"/>
        <end position="281"/>
    </location>
</feature>
<dbReference type="GO" id="GO:0003676">
    <property type="term" value="F:nucleic acid binding"/>
    <property type="evidence" value="ECO:0007669"/>
    <property type="project" value="InterPro"/>
</dbReference>
<dbReference type="EMBL" id="BMAU01021355">
    <property type="protein sequence ID" value="GFY20363.1"/>
    <property type="molecule type" value="Genomic_DNA"/>
</dbReference>
<dbReference type="InterPro" id="IPR002156">
    <property type="entry name" value="RNaseH_domain"/>
</dbReference>
<proteinExistence type="predicted"/>
<gene>
    <name evidence="2" type="primary">AVEN_44627_1</name>
    <name evidence="2" type="ORF">TNCV_209951</name>
</gene>
<dbReference type="SUPFAM" id="SSF53098">
    <property type="entry name" value="Ribonuclease H-like"/>
    <property type="match status" value="1"/>
</dbReference>
<dbReference type="Pfam" id="PF00075">
    <property type="entry name" value="RNase_H"/>
    <property type="match status" value="1"/>
</dbReference>
<protein>
    <submittedName>
        <fullName evidence="2">RNase H domain-containing protein</fullName>
    </submittedName>
</protein>
<dbReference type="Gene3D" id="3.30.420.10">
    <property type="entry name" value="Ribonuclease H-like superfamily/Ribonuclease H"/>
    <property type="match status" value="1"/>
</dbReference>
<name>A0A8X6VS01_TRICX</name>
<organism evidence="2 3">
    <name type="scientific">Trichonephila clavipes</name>
    <name type="common">Golden silk orbweaver</name>
    <name type="synonym">Nephila clavipes</name>
    <dbReference type="NCBI Taxonomy" id="2585209"/>
    <lineage>
        <taxon>Eukaryota</taxon>
        <taxon>Metazoa</taxon>
        <taxon>Ecdysozoa</taxon>
        <taxon>Arthropoda</taxon>
        <taxon>Chelicerata</taxon>
        <taxon>Arachnida</taxon>
        <taxon>Araneae</taxon>
        <taxon>Araneomorphae</taxon>
        <taxon>Entelegynae</taxon>
        <taxon>Araneoidea</taxon>
        <taxon>Nephilidae</taxon>
        <taxon>Trichonephila</taxon>
    </lineage>
</organism>
<keyword evidence="3" id="KW-1185">Reference proteome</keyword>
<dbReference type="PROSITE" id="PS50879">
    <property type="entry name" value="RNASE_H_1"/>
    <property type="match status" value="1"/>
</dbReference>
<evidence type="ECO:0000259" key="1">
    <source>
        <dbReference type="PROSITE" id="PS50879"/>
    </source>
</evidence>